<feature type="transmembrane region" description="Helical" evidence="6">
    <location>
        <begin position="434"/>
        <end position="457"/>
    </location>
</feature>
<dbReference type="GO" id="GO:0022857">
    <property type="term" value="F:transmembrane transporter activity"/>
    <property type="evidence" value="ECO:0007669"/>
    <property type="project" value="InterPro"/>
</dbReference>
<proteinExistence type="predicted"/>
<dbReference type="AlphaFoldDB" id="A0A8H7KF97"/>
<dbReference type="GO" id="GO:0016020">
    <property type="term" value="C:membrane"/>
    <property type="evidence" value="ECO:0007669"/>
    <property type="project" value="UniProtKB-SubCell"/>
</dbReference>
<feature type="transmembrane region" description="Helical" evidence="6">
    <location>
        <begin position="220"/>
        <end position="242"/>
    </location>
</feature>
<dbReference type="SUPFAM" id="SSF103473">
    <property type="entry name" value="MFS general substrate transporter"/>
    <property type="match status" value="1"/>
</dbReference>
<evidence type="ECO:0000256" key="3">
    <source>
        <dbReference type="ARBA" id="ARBA00022692"/>
    </source>
</evidence>
<feature type="transmembrane region" description="Helical" evidence="6">
    <location>
        <begin position="363"/>
        <end position="381"/>
    </location>
</feature>
<dbReference type="PROSITE" id="PS50850">
    <property type="entry name" value="MFS"/>
    <property type="match status" value="1"/>
</dbReference>
<evidence type="ECO:0000256" key="4">
    <source>
        <dbReference type="ARBA" id="ARBA00022989"/>
    </source>
</evidence>
<evidence type="ECO:0000256" key="5">
    <source>
        <dbReference type="ARBA" id="ARBA00023136"/>
    </source>
</evidence>
<evidence type="ECO:0000256" key="1">
    <source>
        <dbReference type="ARBA" id="ARBA00004141"/>
    </source>
</evidence>
<keyword evidence="5 6" id="KW-0472">Membrane</keyword>
<feature type="transmembrane region" description="Helical" evidence="6">
    <location>
        <begin position="463"/>
        <end position="483"/>
    </location>
</feature>
<reference evidence="8 9" key="1">
    <citation type="journal article" name="Sci. Rep.">
        <title>Telomere-to-telomere assembled and centromere annotated genomes of the two main subspecies of the button mushroom Agaricus bisporus reveal especially polymorphic chromosome ends.</title>
        <authorList>
            <person name="Sonnenberg A.S.M."/>
            <person name="Sedaghat-Telgerd N."/>
            <person name="Lavrijssen B."/>
            <person name="Ohm R.A."/>
            <person name="Hendrickx P.M."/>
            <person name="Scholtmeijer K."/>
            <person name="Baars J.J.P."/>
            <person name="van Peer A."/>
        </authorList>
    </citation>
    <scope>NUCLEOTIDE SEQUENCE [LARGE SCALE GENOMIC DNA]</scope>
    <source>
        <strain evidence="8 9">H119_p4</strain>
    </source>
</reference>
<feature type="transmembrane region" description="Helical" evidence="6">
    <location>
        <begin position="85"/>
        <end position="107"/>
    </location>
</feature>
<accession>A0A8H7KF97</accession>
<comment type="subcellular location">
    <subcellularLocation>
        <location evidence="1">Membrane</location>
        <topology evidence="1">Multi-pass membrane protein</topology>
    </subcellularLocation>
</comment>
<gene>
    <name evidence="8" type="ORF">Agabi119p4_7052</name>
</gene>
<protein>
    <recommendedName>
        <fullName evidence="7">Major facilitator superfamily (MFS) profile domain-containing protein</fullName>
    </recommendedName>
</protein>
<dbReference type="Pfam" id="PF07690">
    <property type="entry name" value="MFS_1"/>
    <property type="match status" value="1"/>
</dbReference>
<dbReference type="PANTHER" id="PTHR23504:SF15">
    <property type="entry name" value="MAJOR FACILITATOR SUPERFAMILY (MFS) PROFILE DOMAIN-CONTAINING PROTEIN"/>
    <property type="match status" value="1"/>
</dbReference>
<dbReference type="EMBL" id="JABXXO010000009">
    <property type="protein sequence ID" value="KAF7771078.1"/>
    <property type="molecule type" value="Genomic_DNA"/>
</dbReference>
<evidence type="ECO:0000256" key="2">
    <source>
        <dbReference type="ARBA" id="ARBA00022448"/>
    </source>
</evidence>
<dbReference type="InterPro" id="IPR011701">
    <property type="entry name" value="MFS"/>
</dbReference>
<dbReference type="InterPro" id="IPR036259">
    <property type="entry name" value="MFS_trans_sf"/>
</dbReference>
<comment type="caution">
    <text evidence="8">The sequence shown here is derived from an EMBL/GenBank/DDBJ whole genome shotgun (WGS) entry which is preliminary data.</text>
</comment>
<keyword evidence="3 6" id="KW-0812">Transmembrane</keyword>
<organism evidence="8 9">
    <name type="scientific">Agaricus bisporus var. burnettii</name>
    <dbReference type="NCBI Taxonomy" id="192524"/>
    <lineage>
        <taxon>Eukaryota</taxon>
        <taxon>Fungi</taxon>
        <taxon>Dikarya</taxon>
        <taxon>Basidiomycota</taxon>
        <taxon>Agaricomycotina</taxon>
        <taxon>Agaricomycetes</taxon>
        <taxon>Agaricomycetidae</taxon>
        <taxon>Agaricales</taxon>
        <taxon>Agaricineae</taxon>
        <taxon>Agaricaceae</taxon>
        <taxon>Agaricus</taxon>
    </lineage>
</organism>
<keyword evidence="4 6" id="KW-1133">Transmembrane helix</keyword>
<feature type="transmembrane region" description="Helical" evidence="6">
    <location>
        <begin position="119"/>
        <end position="145"/>
    </location>
</feature>
<feature type="domain" description="Major facilitator superfamily (MFS) profile" evidence="7">
    <location>
        <begin position="46"/>
        <end position="491"/>
    </location>
</feature>
<name>A0A8H7KF97_AGABI</name>
<evidence type="ECO:0000313" key="8">
    <source>
        <dbReference type="EMBL" id="KAF7771078.1"/>
    </source>
</evidence>
<keyword evidence="2" id="KW-0813">Transport</keyword>
<evidence type="ECO:0000313" key="9">
    <source>
        <dbReference type="Proteomes" id="UP000629468"/>
    </source>
</evidence>
<feature type="transmembrane region" description="Helical" evidence="6">
    <location>
        <begin position="287"/>
        <end position="311"/>
    </location>
</feature>
<dbReference type="InterPro" id="IPR020846">
    <property type="entry name" value="MFS_dom"/>
</dbReference>
<evidence type="ECO:0000259" key="7">
    <source>
        <dbReference type="PROSITE" id="PS50850"/>
    </source>
</evidence>
<dbReference type="Proteomes" id="UP000629468">
    <property type="component" value="Unassembled WGS sequence"/>
</dbReference>
<dbReference type="Gene3D" id="1.20.1250.20">
    <property type="entry name" value="MFS general substrate transporter like domains"/>
    <property type="match status" value="1"/>
</dbReference>
<dbReference type="PANTHER" id="PTHR23504">
    <property type="entry name" value="MAJOR FACILITATOR SUPERFAMILY DOMAIN-CONTAINING PROTEIN 10"/>
    <property type="match status" value="1"/>
</dbReference>
<evidence type="ECO:0000256" key="6">
    <source>
        <dbReference type="SAM" id="Phobius"/>
    </source>
</evidence>
<feature type="transmembrane region" description="Helical" evidence="6">
    <location>
        <begin position="393"/>
        <end position="422"/>
    </location>
</feature>
<feature type="transmembrane region" description="Helical" evidence="6">
    <location>
        <begin position="331"/>
        <end position="351"/>
    </location>
</feature>
<sequence>MKLIFRSADRESVHEPRYWTFFSRELLPCGSDRSAKRRDDTMDTTNTRATVLLQLGESMTSQVISPFAPQLIRDLGVAGGDETKVGYYVGMLYSVFFLTEACTVLHWSQLSDKVGRKPAILIGTFGLSISMYYFGLSTTFLGVIFSRASNGALNGNIAVMKSMVTELTDSTNIAQAFAYNSLAWASGGTLGPFIGGLLARPAERFPSIFGNNAFLKKHPYFLPCAVPATYSACAWLIAYLFLKETVQRPISIRELVFKSANKSRPSTNPDTIITEDTNRPLPLKSLLVTRVVVAGSNYVFLSLVDISFRVVQPLFLSTPIALGGLGLPPSTIGSILSFFGIIHGIFQVFFFAKINDRWGPKRVFLAGIGVCIPLYLLFPVINYLASTQGLMPVVWAAVFVQATLSIPLNCAYGAIFIFIAAATPNKASVGATNGLCQVAVCVARGLGPGIVSSLFSLSIAHGWFGGYLVYYMFVMVVGVALFVGSKLPHSL</sequence>